<dbReference type="RefSeq" id="WP_238275030.1">
    <property type="nucleotide sequence ID" value="NZ_BPQR01000027.1"/>
</dbReference>
<dbReference type="EMBL" id="BPQR01000027">
    <property type="protein sequence ID" value="GJE06359.1"/>
    <property type="molecule type" value="Genomic_DNA"/>
</dbReference>
<evidence type="ECO:0000256" key="2">
    <source>
        <dbReference type="ARBA" id="ARBA00022612"/>
    </source>
</evidence>
<comment type="caution">
    <text evidence="5">The sequence shown here is derived from an EMBL/GenBank/DDBJ whole genome shotgun (WGS) entry which is preliminary data.</text>
</comment>
<organism evidence="5 6">
    <name type="scientific">Methylobacterium jeotgali</name>
    <dbReference type="NCBI Taxonomy" id="381630"/>
    <lineage>
        <taxon>Bacteria</taxon>
        <taxon>Pseudomonadati</taxon>
        <taxon>Pseudomonadota</taxon>
        <taxon>Alphaproteobacteria</taxon>
        <taxon>Hyphomicrobiales</taxon>
        <taxon>Methylobacteriaceae</taxon>
        <taxon>Methylobacterium</taxon>
    </lineage>
</organism>
<sequence>MARKPNKERAERASSRRREPVAEPAAPGFSLQTHRIRVGRAWTNRSIWTGLYEDAYEFAIPYRRPATRTGQASGRVDRIFDNTAIVSTFRFAGQLQNDLFPPGQPFFKLAPGPFAELALGDTDKVALARELETVSRTVQAFFLSSEWDNAVHETCVDLAAGTGCILLVEGDKDRPVRFVNVPQDEVAIEAGPYNDLALISWKTRLSRRQIRGAFPKGEYDEQFVEAERTQPDEEVEIHQDFIREGKRWRFVAHVATSARPIVDTHMRSQPMAVPRYFRVPGEAYGRGPVLLALPTIRTLNKAMELTLKSAAIQMLGIWGYRPGGAFNPDTARIAPGAFWAMGATGGVLGADVTRMDVSAGKIDVGHLMSGELRTQVQAALHDTQLAPESGTPKSATEIMARMKRISENYMGAFGRLVHEIVPVVVRRAIEIAYDLHLLETETPIDDLLVRVDVLSPIASALRAQALSTIVEFIQLVGTIRGPQAVELTVKVDEALKEIGLGMGVPAQFLLTAEERAALEAKMQQAAAAIAAAQAGQAGEGAEAAPAAA</sequence>
<feature type="region of interest" description="Disordered" evidence="4">
    <location>
        <begin position="1"/>
        <end position="28"/>
    </location>
</feature>
<dbReference type="Pfam" id="PF12236">
    <property type="entry name" value="Head-tail_con"/>
    <property type="match status" value="1"/>
</dbReference>
<accession>A0ABQ4ST07</accession>
<name>A0ABQ4ST07_9HYPH</name>
<evidence type="ECO:0000313" key="5">
    <source>
        <dbReference type="EMBL" id="GJE06359.1"/>
    </source>
</evidence>
<protein>
    <recommendedName>
        <fullName evidence="7">Phage tail protein</fullName>
    </recommendedName>
</protein>
<dbReference type="Proteomes" id="UP001055102">
    <property type="component" value="Unassembled WGS sequence"/>
</dbReference>
<dbReference type="InterPro" id="IPR020991">
    <property type="entry name" value="Connector_podovirus"/>
</dbReference>
<evidence type="ECO:0000256" key="1">
    <source>
        <dbReference type="ARBA" id="ARBA00004328"/>
    </source>
</evidence>
<reference evidence="5" key="2">
    <citation type="submission" date="2021-08" db="EMBL/GenBank/DDBJ databases">
        <authorList>
            <person name="Tani A."/>
            <person name="Ola A."/>
            <person name="Ogura Y."/>
            <person name="Katsura K."/>
            <person name="Hayashi T."/>
        </authorList>
    </citation>
    <scope>NUCLEOTIDE SEQUENCE</scope>
    <source>
        <strain evidence="5">LMG 23639</strain>
    </source>
</reference>
<keyword evidence="3" id="KW-0231">Viral genome packaging</keyword>
<reference evidence="5" key="1">
    <citation type="journal article" date="2021" name="Front. Microbiol.">
        <title>Comprehensive Comparative Genomics and Phenotyping of Methylobacterium Species.</title>
        <authorList>
            <person name="Alessa O."/>
            <person name="Ogura Y."/>
            <person name="Fujitani Y."/>
            <person name="Takami H."/>
            <person name="Hayashi T."/>
            <person name="Sahin N."/>
            <person name="Tani A."/>
        </authorList>
    </citation>
    <scope>NUCLEOTIDE SEQUENCE</scope>
    <source>
        <strain evidence="5">LMG 23639</strain>
    </source>
</reference>
<evidence type="ECO:0008006" key="7">
    <source>
        <dbReference type="Google" id="ProtNLM"/>
    </source>
</evidence>
<evidence type="ECO:0000256" key="3">
    <source>
        <dbReference type="ARBA" id="ARBA00023219"/>
    </source>
</evidence>
<feature type="compositionally biased region" description="Basic and acidic residues" evidence="4">
    <location>
        <begin position="1"/>
        <end position="21"/>
    </location>
</feature>
<evidence type="ECO:0000256" key="4">
    <source>
        <dbReference type="SAM" id="MobiDB-lite"/>
    </source>
</evidence>
<gene>
    <name evidence="5" type="ORF">AOPFMNJM_1675</name>
</gene>
<evidence type="ECO:0000313" key="6">
    <source>
        <dbReference type="Proteomes" id="UP001055102"/>
    </source>
</evidence>
<keyword evidence="2" id="KW-1188">Viral release from host cell</keyword>
<proteinExistence type="predicted"/>
<comment type="subcellular location">
    <subcellularLocation>
        <location evidence="1">Virion</location>
    </subcellularLocation>
</comment>
<keyword evidence="6" id="KW-1185">Reference proteome</keyword>